<dbReference type="EMBL" id="BPVZ01000024">
    <property type="protein sequence ID" value="GKV05827.1"/>
    <property type="molecule type" value="Genomic_DNA"/>
</dbReference>
<protein>
    <submittedName>
        <fullName evidence="2">Uncharacterized protein</fullName>
    </submittedName>
</protein>
<comment type="caution">
    <text evidence="2">The sequence shown here is derived from an EMBL/GenBank/DDBJ whole genome shotgun (WGS) entry which is preliminary data.</text>
</comment>
<feature type="compositionally biased region" description="Low complexity" evidence="1">
    <location>
        <begin position="47"/>
        <end position="57"/>
    </location>
</feature>
<sequence>MPNQWQHHYHPVGSSDPSSTYGISAQREQMRVSGLTNMPVNAGPLPSISTTSDTARSSRSKQMMPEKPAPGPSKSKKRTSEISGNSNPIPSRSDVPGVSSASTRTIKNTDGKEESLDSILVKALKPTINEAIATLMGRCSAKNVQMEGNEQKMQREDVDETAPQEQNGEEEDNVDGKEEAAGTGDEESNEELNPAPLNFAVPENCDFNALSLELRESILKAKGNLQTQMKQRNKACLVGRERASFSAIPDSVMQMVKNFVTYYYHEASGGFFRSILEIARFILREEYPTKGKSLKEDVVPMNQELQVHNGEGRSNVDLDQNTQLEEGKMEQELHLTTTNHLQKGENSTSHLSTPLKLPHKVLKRKIESLVSEAAIEETGSVLPSNLEMAMPNSTQVRELDLPVPTDDSAAIENLESFMQQLSSFDAAFPTEMNDIDFTYGANHVFDDNDQLIDHIETCESLEDLYNFLHGNNGKKPNNDLP</sequence>
<feature type="compositionally biased region" description="Polar residues" evidence="1">
    <location>
        <begin position="81"/>
        <end position="90"/>
    </location>
</feature>
<keyword evidence="3" id="KW-1185">Reference proteome</keyword>
<feature type="region of interest" description="Disordered" evidence="1">
    <location>
        <begin position="1"/>
        <end position="115"/>
    </location>
</feature>
<proteinExistence type="predicted"/>
<gene>
    <name evidence="2" type="ORF">SLEP1_g17791</name>
</gene>
<name>A0AAV5IVE4_9ROSI</name>
<evidence type="ECO:0000313" key="3">
    <source>
        <dbReference type="Proteomes" id="UP001054252"/>
    </source>
</evidence>
<feature type="compositionally biased region" description="Polar residues" evidence="1">
    <location>
        <begin position="15"/>
        <end position="27"/>
    </location>
</feature>
<dbReference type="Proteomes" id="UP001054252">
    <property type="component" value="Unassembled WGS sequence"/>
</dbReference>
<accession>A0AAV5IVE4</accession>
<feature type="compositionally biased region" description="Acidic residues" evidence="1">
    <location>
        <begin position="157"/>
        <end position="173"/>
    </location>
</feature>
<reference evidence="2 3" key="1">
    <citation type="journal article" date="2021" name="Commun. Biol.">
        <title>The genome of Shorea leprosula (Dipterocarpaceae) highlights the ecological relevance of drought in aseasonal tropical rainforests.</title>
        <authorList>
            <person name="Ng K.K.S."/>
            <person name="Kobayashi M.J."/>
            <person name="Fawcett J.A."/>
            <person name="Hatakeyama M."/>
            <person name="Paape T."/>
            <person name="Ng C.H."/>
            <person name="Ang C.C."/>
            <person name="Tnah L.H."/>
            <person name="Lee C.T."/>
            <person name="Nishiyama T."/>
            <person name="Sese J."/>
            <person name="O'Brien M.J."/>
            <person name="Copetti D."/>
            <person name="Mohd Noor M.I."/>
            <person name="Ong R.C."/>
            <person name="Putra M."/>
            <person name="Sireger I.Z."/>
            <person name="Indrioko S."/>
            <person name="Kosugi Y."/>
            <person name="Izuno A."/>
            <person name="Isagi Y."/>
            <person name="Lee S.L."/>
            <person name="Shimizu K.K."/>
        </authorList>
    </citation>
    <scope>NUCLEOTIDE SEQUENCE [LARGE SCALE GENOMIC DNA]</scope>
    <source>
        <strain evidence="2">214</strain>
    </source>
</reference>
<evidence type="ECO:0000313" key="2">
    <source>
        <dbReference type="EMBL" id="GKV05827.1"/>
    </source>
</evidence>
<dbReference type="AlphaFoldDB" id="A0AAV5IVE4"/>
<organism evidence="2 3">
    <name type="scientific">Rubroshorea leprosula</name>
    <dbReference type="NCBI Taxonomy" id="152421"/>
    <lineage>
        <taxon>Eukaryota</taxon>
        <taxon>Viridiplantae</taxon>
        <taxon>Streptophyta</taxon>
        <taxon>Embryophyta</taxon>
        <taxon>Tracheophyta</taxon>
        <taxon>Spermatophyta</taxon>
        <taxon>Magnoliopsida</taxon>
        <taxon>eudicotyledons</taxon>
        <taxon>Gunneridae</taxon>
        <taxon>Pentapetalae</taxon>
        <taxon>rosids</taxon>
        <taxon>malvids</taxon>
        <taxon>Malvales</taxon>
        <taxon>Dipterocarpaceae</taxon>
        <taxon>Rubroshorea</taxon>
    </lineage>
</organism>
<evidence type="ECO:0000256" key="1">
    <source>
        <dbReference type="SAM" id="MobiDB-lite"/>
    </source>
</evidence>
<feature type="region of interest" description="Disordered" evidence="1">
    <location>
        <begin position="145"/>
        <end position="194"/>
    </location>
</feature>